<dbReference type="Pfam" id="PF00581">
    <property type="entry name" value="Rhodanese"/>
    <property type="match status" value="1"/>
</dbReference>
<dbReference type="PANTHER" id="PTHR45431:SF3">
    <property type="entry name" value="RHODANESE-LIKE DOMAIN-CONTAINING PROTEIN 15, CHLOROPLASTIC"/>
    <property type="match status" value="1"/>
</dbReference>
<evidence type="ECO:0000313" key="4">
    <source>
        <dbReference type="Proteomes" id="UP000799437"/>
    </source>
</evidence>
<evidence type="ECO:0000313" key="3">
    <source>
        <dbReference type="EMBL" id="KAF2757730.1"/>
    </source>
</evidence>
<dbReference type="RefSeq" id="XP_033600181.1">
    <property type="nucleotide sequence ID" value="XM_033747095.1"/>
</dbReference>
<accession>A0A6A6W6Y9</accession>
<dbReference type="OrthoDB" id="361797at2759"/>
<dbReference type="Proteomes" id="UP000799437">
    <property type="component" value="Unassembled WGS sequence"/>
</dbReference>
<dbReference type="InterPro" id="IPR036873">
    <property type="entry name" value="Rhodanese-like_dom_sf"/>
</dbReference>
<dbReference type="InterPro" id="IPR052367">
    <property type="entry name" value="Thiosulfate_ST/Rhodanese-like"/>
</dbReference>
<feature type="region of interest" description="Disordered" evidence="1">
    <location>
        <begin position="118"/>
        <end position="152"/>
    </location>
</feature>
<evidence type="ECO:0000256" key="1">
    <source>
        <dbReference type="SAM" id="MobiDB-lite"/>
    </source>
</evidence>
<dbReference type="CDD" id="cd00158">
    <property type="entry name" value="RHOD"/>
    <property type="match status" value="1"/>
</dbReference>
<dbReference type="GeneID" id="54488149"/>
<dbReference type="AlphaFoldDB" id="A0A6A6W6Y9"/>
<sequence>MRRTVPPAIVWPLYSSPAHTYKPSNPLTMSHLIDVRTPEEYATGFLGNAINIPYQDIASLVARPDTKKSDDITLYCRSGRRSGIALGVLKELGFVNVRDIGGLEEAREVLRMEAEAKQIEEREKGGREKRADREGMREASRRLMEGLRDLGE</sequence>
<reference evidence="3" key="1">
    <citation type="journal article" date="2020" name="Stud. Mycol.">
        <title>101 Dothideomycetes genomes: a test case for predicting lifestyles and emergence of pathogens.</title>
        <authorList>
            <person name="Haridas S."/>
            <person name="Albert R."/>
            <person name="Binder M."/>
            <person name="Bloem J."/>
            <person name="Labutti K."/>
            <person name="Salamov A."/>
            <person name="Andreopoulos B."/>
            <person name="Baker S."/>
            <person name="Barry K."/>
            <person name="Bills G."/>
            <person name="Bluhm B."/>
            <person name="Cannon C."/>
            <person name="Castanera R."/>
            <person name="Culley D."/>
            <person name="Daum C."/>
            <person name="Ezra D."/>
            <person name="Gonzalez J."/>
            <person name="Henrissat B."/>
            <person name="Kuo A."/>
            <person name="Liang C."/>
            <person name="Lipzen A."/>
            <person name="Lutzoni F."/>
            <person name="Magnuson J."/>
            <person name="Mondo S."/>
            <person name="Nolan M."/>
            <person name="Ohm R."/>
            <person name="Pangilinan J."/>
            <person name="Park H.-J."/>
            <person name="Ramirez L."/>
            <person name="Alfaro M."/>
            <person name="Sun H."/>
            <person name="Tritt A."/>
            <person name="Yoshinaga Y."/>
            <person name="Zwiers L.-H."/>
            <person name="Turgeon B."/>
            <person name="Goodwin S."/>
            <person name="Spatafora J."/>
            <person name="Crous P."/>
            <person name="Grigoriev I."/>
        </authorList>
    </citation>
    <scope>NUCLEOTIDE SEQUENCE</scope>
    <source>
        <strain evidence="3">CBS 121739</strain>
    </source>
</reference>
<keyword evidence="4" id="KW-1185">Reference proteome</keyword>
<dbReference type="SMART" id="SM00450">
    <property type="entry name" value="RHOD"/>
    <property type="match status" value="1"/>
</dbReference>
<gene>
    <name evidence="3" type="ORF">EJ05DRAFT_501252</name>
</gene>
<protein>
    <recommendedName>
        <fullName evidence="2">Rhodanese domain-containing protein</fullName>
    </recommendedName>
</protein>
<dbReference type="InterPro" id="IPR001763">
    <property type="entry name" value="Rhodanese-like_dom"/>
</dbReference>
<organism evidence="3 4">
    <name type="scientific">Pseudovirgaria hyperparasitica</name>
    <dbReference type="NCBI Taxonomy" id="470096"/>
    <lineage>
        <taxon>Eukaryota</taxon>
        <taxon>Fungi</taxon>
        <taxon>Dikarya</taxon>
        <taxon>Ascomycota</taxon>
        <taxon>Pezizomycotina</taxon>
        <taxon>Dothideomycetes</taxon>
        <taxon>Dothideomycetes incertae sedis</taxon>
        <taxon>Acrospermales</taxon>
        <taxon>Acrospermaceae</taxon>
        <taxon>Pseudovirgaria</taxon>
    </lineage>
</organism>
<name>A0A6A6W6Y9_9PEZI</name>
<dbReference type="Gene3D" id="3.40.250.10">
    <property type="entry name" value="Rhodanese-like domain"/>
    <property type="match status" value="1"/>
</dbReference>
<dbReference type="PROSITE" id="PS50206">
    <property type="entry name" value="RHODANESE_3"/>
    <property type="match status" value="1"/>
</dbReference>
<dbReference type="SUPFAM" id="SSF52821">
    <property type="entry name" value="Rhodanese/Cell cycle control phosphatase"/>
    <property type="match status" value="1"/>
</dbReference>
<proteinExistence type="predicted"/>
<feature type="domain" description="Rhodanese" evidence="2">
    <location>
        <begin position="31"/>
        <end position="111"/>
    </location>
</feature>
<dbReference type="PANTHER" id="PTHR45431">
    <property type="entry name" value="RHODANESE-LIKE DOMAIN-CONTAINING PROTEIN 15, CHLOROPLASTIC"/>
    <property type="match status" value="1"/>
</dbReference>
<dbReference type="EMBL" id="ML996573">
    <property type="protein sequence ID" value="KAF2757730.1"/>
    <property type="molecule type" value="Genomic_DNA"/>
</dbReference>
<evidence type="ECO:0000259" key="2">
    <source>
        <dbReference type="PROSITE" id="PS50206"/>
    </source>
</evidence>